<comment type="caution">
    <text evidence="1">The sequence shown here is derived from an EMBL/GenBank/DDBJ whole genome shotgun (WGS) entry which is preliminary data.</text>
</comment>
<dbReference type="EMBL" id="BOSM01000010">
    <property type="protein sequence ID" value="GIP60598.1"/>
    <property type="molecule type" value="Genomic_DNA"/>
</dbReference>
<proteinExistence type="predicted"/>
<keyword evidence="2" id="KW-1185">Reference proteome</keyword>
<organism evidence="1 2">
    <name type="scientific">Paenibacillus woosongensis</name>
    <dbReference type="NCBI Taxonomy" id="307580"/>
    <lineage>
        <taxon>Bacteria</taxon>
        <taxon>Bacillati</taxon>
        <taxon>Bacillota</taxon>
        <taxon>Bacilli</taxon>
        <taxon>Bacillales</taxon>
        <taxon>Paenibacillaceae</taxon>
        <taxon>Paenibacillus</taxon>
    </lineage>
</organism>
<gene>
    <name evidence="1" type="ORF">J15TS10_44120</name>
</gene>
<accession>A0ABQ4MXF0</accession>
<dbReference type="RefSeq" id="WP_213594278.1">
    <property type="nucleotide sequence ID" value="NZ_BOSM01000010.1"/>
</dbReference>
<evidence type="ECO:0000313" key="2">
    <source>
        <dbReference type="Proteomes" id="UP000681290"/>
    </source>
</evidence>
<name>A0ABQ4MXF0_9BACL</name>
<reference evidence="1 2" key="1">
    <citation type="submission" date="2021-03" db="EMBL/GenBank/DDBJ databases">
        <title>Antimicrobial resistance genes in bacteria isolated from Japanese honey, and their potential for conferring macrolide and lincosamide resistance in the American foulbrood pathogen Paenibacillus larvae.</title>
        <authorList>
            <person name="Okamoto M."/>
            <person name="Kumagai M."/>
            <person name="Kanamori H."/>
            <person name="Takamatsu D."/>
        </authorList>
    </citation>
    <scope>NUCLEOTIDE SEQUENCE [LARGE SCALE GENOMIC DNA]</scope>
    <source>
        <strain evidence="1 2">J15TS10</strain>
    </source>
</reference>
<protein>
    <submittedName>
        <fullName evidence="1">Uncharacterized protein</fullName>
    </submittedName>
</protein>
<evidence type="ECO:0000313" key="1">
    <source>
        <dbReference type="EMBL" id="GIP60598.1"/>
    </source>
</evidence>
<dbReference type="Proteomes" id="UP000681290">
    <property type="component" value="Unassembled WGS sequence"/>
</dbReference>
<sequence length="206" mass="23553">MSRISFGDSFRPKGSFTVIAQKKLLESNGFKESARKKGSFKKDADKLRPEISFLNDDVKKSNKLHDYYFTNFISSKTEQSIKTCIYDIYSDPNVVDTPNASEVTINKKIQECLKLYLPQVPVGALIIKSNLIDGLGAPKPFRVFSIMEFQHNPPKAISKIVLIDPFHLVIPSQHNGKQKRTVESEVYKSNMNNHICMYDYFKEQAH</sequence>